<dbReference type="SUPFAM" id="SSF47396">
    <property type="entry name" value="Transcription factor IIA (TFIIA), alpha-helical domain"/>
    <property type="match status" value="1"/>
</dbReference>
<comment type="subcellular location">
    <subcellularLocation>
        <location evidence="1">Nucleus</location>
    </subcellularLocation>
</comment>
<feature type="compositionally biased region" description="Acidic residues" evidence="10">
    <location>
        <begin position="36"/>
        <end position="46"/>
    </location>
</feature>
<dbReference type="SUPFAM" id="SSF50784">
    <property type="entry name" value="Transcription factor IIA (TFIIA), beta-barrel domain"/>
    <property type="match status" value="1"/>
</dbReference>
<dbReference type="Gene3D" id="2.30.18.10">
    <property type="entry name" value="Transcription factor IIA (TFIIA), beta-barrel domain"/>
    <property type="match status" value="1"/>
</dbReference>
<keyword evidence="6" id="KW-0539">Nucleus</keyword>
<comment type="caution">
    <text evidence="12">The sequence shown here is derived from an EMBL/GenBank/DDBJ whole genome shotgun (WGS) entry which is preliminary data.</text>
</comment>
<comment type="function">
    <text evidence="7">TFIIA is a component of the transcription machinery of RNA polymerase II and plays an important role in transcriptional activation. TFIIA in a complex with TBP mediates transcriptional activity.</text>
</comment>
<dbReference type="Proteomes" id="UP001309876">
    <property type="component" value="Unassembled WGS sequence"/>
</dbReference>
<dbReference type="PANTHER" id="PTHR10966">
    <property type="entry name" value="TRANSCRIPTION INITIATION FACTOR IIA SUBUNIT 2"/>
    <property type="match status" value="1"/>
</dbReference>
<dbReference type="Pfam" id="PF02268">
    <property type="entry name" value="TFIIA_gamma_N"/>
    <property type="match status" value="1"/>
</dbReference>
<name>A0AAN7SY60_9EURO</name>
<keyword evidence="13" id="KW-1185">Reference proteome</keyword>
<organism evidence="12 13">
    <name type="scientific">Lithohypha guttulata</name>
    <dbReference type="NCBI Taxonomy" id="1690604"/>
    <lineage>
        <taxon>Eukaryota</taxon>
        <taxon>Fungi</taxon>
        <taxon>Dikarya</taxon>
        <taxon>Ascomycota</taxon>
        <taxon>Pezizomycotina</taxon>
        <taxon>Eurotiomycetes</taxon>
        <taxon>Chaetothyriomycetidae</taxon>
        <taxon>Chaetothyriales</taxon>
        <taxon>Trichomeriaceae</taxon>
        <taxon>Lithohypha</taxon>
    </lineage>
</organism>
<keyword evidence="5" id="KW-0804">Transcription</keyword>
<evidence type="ECO:0000259" key="11">
    <source>
        <dbReference type="Pfam" id="PF02268"/>
    </source>
</evidence>
<sequence>MSSRKKQMIKTEPAEEARYIKREEDTDSDPLIKDEESTEASEDQPEADPSNLDAPPAPNPDHVFSLSTLGSTFIDALDEMAESSTIPPELARKMLEHFDTKNAGVLGDRDLVKGQITFKGTMDQYKHLDEMWKIQARDVRMKVNGSRLELDRLNLLARPRK</sequence>
<evidence type="ECO:0000256" key="8">
    <source>
        <dbReference type="ARBA" id="ARBA00029848"/>
    </source>
</evidence>
<evidence type="ECO:0000256" key="7">
    <source>
        <dbReference type="ARBA" id="ARBA00024733"/>
    </source>
</evidence>
<dbReference type="GO" id="GO:0006367">
    <property type="term" value="P:transcription initiation at RNA polymerase II promoter"/>
    <property type="evidence" value="ECO:0007669"/>
    <property type="project" value="InterPro"/>
</dbReference>
<dbReference type="InterPro" id="IPR003194">
    <property type="entry name" value="TFIIA_gsu"/>
</dbReference>
<dbReference type="InterPro" id="IPR009083">
    <property type="entry name" value="TFIIA_a-hlx"/>
</dbReference>
<gene>
    <name evidence="12" type="primary">toa2_2</name>
    <name evidence="12" type="ORF">LTR05_005682</name>
</gene>
<feature type="compositionally biased region" description="Basic and acidic residues" evidence="10">
    <location>
        <begin position="12"/>
        <end position="35"/>
    </location>
</feature>
<dbReference type="EMBL" id="JAVRRJ010000005">
    <property type="protein sequence ID" value="KAK5084604.1"/>
    <property type="molecule type" value="Genomic_DNA"/>
</dbReference>
<evidence type="ECO:0000313" key="13">
    <source>
        <dbReference type="Proteomes" id="UP001309876"/>
    </source>
</evidence>
<feature type="domain" description="Transcription initiation factor IIA gamma subunit N-terminal" evidence="11">
    <location>
        <begin position="67"/>
        <end position="100"/>
    </location>
</feature>
<evidence type="ECO:0000256" key="4">
    <source>
        <dbReference type="ARBA" id="ARBA00023015"/>
    </source>
</evidence>
<dbReference type="AlphaFoldDB" id="A0AAN7SY60"/>
<comment type="similarity">
    <text evidence="2">Belongs to the TFIIA subunit 2 family.</text>
</comment>
<proteinExistence type="inferred from homology"/>
<evidence type="ECO:0000256" key="5">
    <source>
        <dbReference type="ARBA" id="ARBA00023163"/>
    </source>
</evidence>
<evidence type="ECO:0000256" key="9">
    <source>
        <dbReference type="ARBA" id="ARBA00032215"/>
    </source>
</evidence>
<reference evidence="12 13" key="1">
    <citation type="submission" date="2023-08" db="EMBL/GenBank/DDBJ databases">
        <title>Black Yeasts Isolated from many extreme environments.</title>
        <authorList>
            <person name="Coleine C."/>
            <person name="Stajich J.E."/>
            <person name="Selbmann L."/>
        </authorList>
    </citation>
    <scope>NUCLEOTIDE SEQUENCE [LARGE SCALE GENOMIC DNA]</scope>
    <source>
        <strain evidence="12 13">CCFEE 5910</strain>
    </source>
</reference>
<dbReference type="GO" id="GO:0005672">
    <property type="term" value="C:transcription factor TFIIA complex"/>
    <property type="evidence" value="ECO:0007669"/>
    <property type="project" value="InterPro"/>
</dbReference>
<protein>
    <recommendedName>
        <fullName evidence="3">Transcription initiation factor IIA subunit 2</fullName>
    </recommendedName>
    <alternativeName>
        <fullName evidence="9">General transcription factor IIA subunit 2</fullName>
    </alternativeName>
    <alternativeName>
        <fullName evidence="8">Transcription initiation factor IIA small chain</fullName>
    </alternativeName>
</protein>
<evidence type="ECO:0000256" key="10">
    <source>
        <dbReference type="SAM" id="MobiDB-lite"/>
    </source>
</evidence>
<accession>A0AAN7SY60</accession>
<evidence type="ECO:0000313" key="12">
    <source>
        <dbReference type="EMBL" id="KAK5084604.1"/>
    </source>
</evidence>
<keyword evidence="4" id="KW-0805">Transcription regulation</keyword>
<dbReference type="Gene3D" id="1.10.287.190">
    <property type="entry name" value="Transcription factor IIA gamma subunit, alpha-helical domain"/>
    <property type="match status" value="1"/>
</dbReference>
<dbReference type="InterPro" id="IPR015872">
    <property type="entry name" value="TFIIA_gsu_N"/>
</dbReference>
<dbReference type="InterPro" id="IPR009088">
    <property type="entry name" value="TFIIA_b-brl"/>
</dbReference>
<evidence type="ECO:0000256" key="6">
    <source>
        <dbReference type="ARBA" id="ARBA00023242"/>
    </source>
</evidence>
<evidence type="ECO:0000256" key="3">
    <source>
        <dbReference type="ARBA" id="ARBA00019928"/>
    </source>
</evidence>
<evidence type="ECO:0000256" key="1">
    <source>
        <dbReference type="ARBA" id="ARBA00004123"/>
    </source>
</evidence>
<evidence type="ECO:0000256" key="2">
    <source>
        <dbReference type="ARBA" id="ARBA00007675"/>
    </source>
</evidence>
<feature type="region of interest" description="Disordered" evidence="10">
    <location>
        <begin position="1"/>
        <end position="65"/>
    </location>
</feature>